<sequence length="474" mass="52491">MTEMSGVITAGENGNITALHFSSLSRGAFATKMGEIYRTQDGGATWAKAYGPNFYLFHDIRFTEKGDTGYAVGAGTGILRTVDGGASWTYKNSGIRLSGEYVKVVEKIFVKNGKTAWVVVDDGYIYKTVDAGESWSRTTMSIPSSMHFGGKDSIFATMNTGSVYLSLDNGDTWTTYGTPAPAWSFGNIFYREGNNMILHRKTSDGAVVMVNSPDKVNWSVTPYQPSSASVTNGVFFNFNEGWTTSSAGIHYTTNGGINWTLSDASIKSSVIYFHDFSHGWVAQGSKIYRYGVFPPVSTGSITEPLSGSTVYTGQTIYFKWKIENTSAVTIEYSDNNGYTWNVIAADLSADNARKQALVEGQYAWTVPSDLYSIIVRIKDKEGKELSKISLNIMESTGVKDQLSNKGYHFDLQNKELRMDKPFTGSVEVYDINGKVYMHHQESSSDKINFRELTSGFYLIRLVNDEGERIWKVAF</sequence>
<accession>A0A098LHV4</accession>
<dbReference type="STRING" id="153721.MYP_3236"/>
<dbReference type="GO" id="GO:0015979">
    <property type="term" value="P:photosynthesis"/>
    <property type="evidence" value="ECO:0007669"/>
    <property type="project" value="UniProtKB-KW"/>
</dbReference>
<evidence type="ECO:0000256" key="2">
    <source>
        <dbReference type="ARBA" id="ARBA00023276"/>
    </source>
</evidence>
<evidence type="ECO:0000313" key="6">
    <source>
        <dbReference type="Proteomes" id="UP000030185"/>
    </source>
</evidence>
<evidence type="ECO:0008006" key="7">
    <source>
        <dbReference type="Google" id="ProtNLM"/>
    </source>
</evidence>
<dbReference type="Gene3D" id="2.130.10.10">
    <property type="entry name" value="YVTN repeat-like/Quinoprotein amine dehydrogenase"/>
    <property type="match status" value="1"/>
</dbReference>
<dbReference type="Proteomes" id="UP000030185">
    <property type="component" value="Unassembled WGS sequence"/>
</dbReference>
<dbReference type="GO" id="GO:0009523">
    <property type="term" value="C:photosystem II"/>
    <property type="evidence" value="ECO:0007669"/>
    <property type="project" value="UniProtKB-KW"/>
</dbReference>
<dbReference type="InterPro" id="IPR028203">
    <property type="entry name" value="PSII_CF48-like_dom"/>
</dbReference>
<dbReference type="SUPFAM" id="SSF110296">
    <property type="entry name" value="Oligoxyloglucan reducing end-specific cellobiohydrolase"/>
    <property type="match status" value="1"/>
</dbReference>
<dbReference type="EMBL" id="BBLT01000006">
    <property type="protein sequence ID" value="GAL86007.1"/>
    <property type="molecule type" value="Genomic_DNA"/>
</dbReference>
<name>A0A098LHV4_9BACT</name>
<comment type="caution">
    <text evidence="5">The sequence shown here is derived from an EMBL/GenBank/DDBJ whole genome shotgun (WGS) entry which is preliminary data.</text>
</comment>
<dbReference type="Pfam" id="PF18962">
    <property type="entry name" value="Por_Secre_tail"/>
    <property type="match status" value="1"/>
</dbReference>
<dbReference type="NCBIfam" id="TIGR04183">
    <property type="entry name" value="Por_Secre_tail"/>
    <property type="match status" value="1"/>
</dbReference>
<dbReference type="InterPro" id="IPR026444">
    <property type="entry name" value="Secre_tail"/>
</dbReference>
<dbReference type="InterPro" id="IPR015943">
    <property type="entry name" value="WD40/YVTN_repeat-like_dom_sf"/>
</dbReference>
<dbReference type="eggNOG" id="COG4447">
    <property type="taxonomic scope" value="Bacteria"/>
</dbReference>
<proteinExistence type="predicted"/>
<evidence type="ECO:0000259" key="4">
    <source>
        <dbReference type="Pfam" id="PF18962"/>
    </source>
</evidence>
<keyword evidence="6" id="KW-1185">Reference proteome</keyword>
<evidence type="ECO:0000313" key="5">
    <source>
        <dbReference type="EMBL" id="GAL86007.1"/>
    </source>
</evidence>
<dbReference type="PANTHER" id="PTHR47199">
    <property type="entry name" value="PHOTOSYSTEM II STABILITY/ASSEMBLY FACTOR HCF136, CHLOROPLASTIC"/>
    <property type="match status" value="1"/>
</dbReference>
<dbReference type="PANTHER" id="PTHR47199:SF2">
    <property type="entry name" value="PHOTOSYSTEM II STABILITY_ASSEMBLY FACTOR HCF136, CHLOROPLASTIC"/>
    <property type="match status" value="1"/>
</dbReference>
<protein>
    <recommendedName>
        <fullName evidence="7">Photosynthesis system II assembly factor Ycf48/Hcf136-like domain-containing protein</fullName>
    </recommendedName>
</protein>
<feature type="domain" description="Secretion system C-terminal sorting" evidence="4">
    <location>
        <begin position="425"/>
        <end position="469"/>
    </location>
</feature>
<feature type="domain" description="Photosynthesis system II assembly factor Ycf48/Hcf136-like" evidence="3">
    <location>
        <begin position="57"/>
        <end position="253"/>
    </location>
</feature>
<dbReference type="Pfam" id="PF14870">
    <property type="entry name" value="PSII_BNR"/>
    <property type="match status" value="1"/>
</dbReference>
<keyword evidence="1" id="KW-0602">Photosynthesis</keyword>
<keyword evidence="2" id="KW-0604">Photosystem II</keyword>
<organism evidence="5 6">
    <name type="scientific">Sporocytophaga myxococcoides</name>
    <dbReference type="NCBI Taxonomy" id="153721"/>
    <lineage>
        <taxon>Bacteria</taxon>
        <taxon>Pseudomonadati</taxon>
        <taxon>Bacteroidota</taxon>
        <taxon>Cytophagia</taxon>
        <taxon>Cytophagales</taxon>
        <taxon>Cytophagaceae</taxon>
        <taxon>Sporocytophaga</taxon>
    </lineage>
</organism>
<evidence type="ECO:0000256" key="1">
    <source>
        <dbReference type="ARBA" id="ARBA00022531"/>
    </source>
</evidence>
<evidence type="ECO:0000259" key="3">
    <source>
        <dbReference type="Pfam" id="PF14870"/>
    </source>
</evidence>
<gene>
    <name evidence="5" type="ORF">MYP_3236</name>
</gene>
<reference evidence="5 6" key="1">
    <citation type="submission" date="2014-09" db="EMBL/GenBank/DDBJ databases">
        <title>Sporocytophaga myxococcoides PG-01 genome sequencing.</title>
        <authorList>
            <person name="Liu L."/>
            <person name="Gao P.J."/>
            <person name="Chen G.J."/>
            <person name="Wang L.S."/>
        </authorList>
    </citation>
    <scope>NUCLEOTIDE SEQUENCE [LARGE SCALE GENOMIC DNA]</scope>
    <source>
        <strain evidence="5 6">PG-01</strain>
    </source>
</reference>
<dbReference type="AlphaFoldDB" id="A0A098LHV4"/>